<evidence type="ECO:0000313" key="2">
    <source>
        <dbReference type="Proteomes" id="UP000324222"/>
    </source>
</evidence>
<keyword evidence="2" id="KW-1185">Reference proteome</keyword>
<dbReference type="OrthoDB" id="6358158at2759"/>
<organism evidence="1 2">
    <name type="scientific">Portunus trituberculatus</name>
    <name type="common">Swimming crab</name>
    <name type="synonym">Neptunus trituberculatus</name>
    <dbReference type="NCBI Taxonomy" id="210409"/>
    <lineage>
        <taxon>Eukaryota</taxon>
        <taxon>Metazoa</taxon>
        <taxon>Ecdysozoa</taxon>
        <taxon>Arthropoda</taxon>
        <taxon>Crustacea</taxon>
        <taxon>Multicrustacea</taxon>
        <taxon>Malacostraca</taxon>
        <taxon>Eumalacostraca</taxon>
        <taxon>Eucarida</taxon>
        <taxon>Decapoda</taxon>
        <taxon>Pleocyemata</taxon>
        <taxon>Brachyura</taxon>
        <taxon>Eubrachyura</taxon>
        <taxon>Portunoidea</taxon>
        <taxon>Portunidae</taxon>
        <taxon>Portuninae</taxon>
        <taxon>Portunus</taxon>
    </lineage>
</organism>
<dbReference type="AlphaFoldDB" id="A0A5B7JFZ1"/>
<reference evidence="1 2" key="1">
    <citation type="submission" date="2019-05" db="EMBL/GenBank/DDBJ databases">
        <title>Another draft genome of Portunus trituberculatus and its Hox gene families provides insights of decapod evolution.</title>
        <authorList>
            <person name="Jeong J.-H."/>
            <person name="Song I."/>
            <person name="Kim S."/>
            <person name="Choi T."/>
            <person name="Kim D."/>
            <person name="Ryu S."/>
            <person name="Kim W."/>
        </authorList>
    </citation>
    <scope>NUCLEOTIDE SEQUENCE [LARGE SCALE GENOMIC DNA]</scope>
    <source>
        <tissue evidence="1">Muscle</tissue>
    </source>
</reference>
<comment type="caution">
    <text evidence="1">The sequence shown here is derived from an EMBL/GenBank/DDBJ whole genome shotgun (WGS) entry which is preliminary data.</text>
</comment>
<evidence type="ECO:0000313" key="1">
    <source>
        <dbReference type="EMBL" id="MPC96941.1"/>
    </source>
</evidence>
<protein>
    <submittedName>
        <fullName evidence="1">Uncharacterized protein</fullName>
    </submittedName>
</protein>
<gene>
    <name evidence="1" type="ORF">E2C01_092223</name>
</gene>
<dbReference type="EMBL" id="VSRR010107949">
    <property type="protein sequence ID" value="MPC96941.1"/>
    <property type="molecule type" value="Genomic_DNA"/>
</dbReference>
<accession>A0A5B7JFZ1</accession>
<sequence length="71" mass="8056">MVVVVSLDTDFLITFAEGSLKGRLLVWTTKLVVVTRLTMPQLQVLLPAHWTFSMMNTVFLNTEGDADQPRY</sequence>
<dbReference type="Proteomes" id="UP000324222">
    <property type="component" value="Unassembled WGS sequence"/>
</dbReference>
<name>A0A5B7JFZ1_PORTR</name>
<proteinExistence type="predicted"/>